<dbReference type="EMBL" id="BFEA01000086">
    <property type="protein sequence ID" value="GBG67321.1"/>
    <property type="molecule type" value="Genomic_DNA"/>
</dbReference>
<accession>A0A388KBB9</accession>
<sequence>MASLGELEANEWLTIVQVGKKRVCYEVAKLKAVTAETTVPSIPWTRSVQEQLLETAWGLEEVPPPHLRALIDGPRLGSLMRNFYEDLEEGQDLCAEQEDRCYEDDINSVADDVVDIDSMDNGDLTCTTVLANNIDDSKDIGDFIRGVVCYNNNNRDNNNNNKSSNYRCSSDVASAGVVNNNQNSDDNVSAGGNDNNTSDNDYGNNNNTNNHYNTSEEGELRACFQDNRGVSNEGDNIEFDGGMTFVVFEKGELAGVGSSLGMLMMIWGSPTARNSIQLFSWDPGGDRGEGSRVG</sequence>
<organism evidence="2 3">
    <name type="scientific">Chara braunii</name>
    <name type="common">Braun's stonewort</name>
    <dbReference type="NCBI Taxonomy" id="69332"/>
    <lineage>
        <taxon>Eukaryota</taxon>
        <taxon>Viridiplantae</taxon>
        <taxon>Streptophyta</taxon>
        <taxon>Charophyceae</taxon>
        <taxon>Charales</taxon>
        <taxon>Characeae</taxon>
        <taxon>Chara</taxon>
    </lineage>
</organism>
<reference evidence="2 3" key="1">
    <citation type="journal article" date="2018" name="Cell">
        <title>The Chara Genome: Secondary Complexity and Implications for Plant Terrestrialization.</title>
        <authorList>
            <person name="Nishiyama T."/>
            <person name="Sakayama H."/>
            <person name="Vries J.D."/>
            <person name="Buschmann H."/>
            <person name="Saint-Marcoux D."/>
            <person name="Ullrich K.K."/>
            <person name="Haas F.B."/>
            <person name="Vanderstraeten L."/>
            <person name="Becker D."/>
            <person name="Lang D."/>
            <person name="Vosolsobe S."/>
            <person name="Rombauts S."/>
            <person name="Wilhelmsson P.K.I."/>
            <person name="Janitza P."/>
            <person name="Kern R."/>
            <person name="Heyl A."/>
            <person name="Rumpler F."/>
            <person name="Villalobos L.I.A.C."/>
            <person name="Clay J.M."/>
            <person name="Skokan R."/>
            <person name="Toyoda A."/>
            <person name="Suzuki Y."/>
            <person name="Kagoshima H."/>
            <person name="Schijlen E."/>
            <person name="Tajeshwar N."/>
            <person name="Catarino B."/>
            <person name="Hetherington A.J."/>
            <person name="Saltykova A."/>
            <person name="Bonnot C."/>
            <person name="Breuninger H."/>
            <person name="Symeonidi A."/>
            <person name="Radhakrishnan G.V."/>
            <person name="Van Nieuwerburgh F."/>
            <person name="Deforce D."/>
            <person name="Chang C."/>
            <person name="Karol K.G."/>
            <person name="Hedrich R."/>
            <person name="Ulvskov P."/>
            <person name="Glockner G."/>
            <person name="Delwiche C.F."/>
            <person name="Petrasek J."/>
            <person name="Van de Peer Y."/>
            <person name="Friml J."/>
            <person name="Beilby M."/>
            <person name="Dolan L."/>
            <person name="Kohara Y."/>
            <person name="Sugano S."/>
            <person name="Fujiyama A."/>
            <person name="Delaux P.-M."/>
            <person name="Quint M."/>
            <person name="TheiBen G."/>
            <person name="Hagemann M."/>
            <person name="Harholt J."/>
            <person name="Dunand C."/>
            <person name="Zachgo S."/>
            <person name="Langdale J."/>
            <person name="Maumus F."/>
            <person name="Straeten D.V.D."/>
            <person name="Gould S.B."/>
            <person name="Rensing S.A."/>
        </authorList>
    </citation>
    <scope>NUCLEOTIDE SEQUENCE [LARGE SCALE GENOMIC DNA]</scope>
    <source>
        <strain evidence="2 3">S276</strain>
    </source>
</reference>
<feature type="compositionally biased region" description="Low complexity" evidence="1">
    <location>
        <begin position="177"/>
        <end position="214"/>
    </location>
</feature>
<dbReference type="Proteomes" id="UP000265515">
    <property type="component" value="Unassembled WGS sequence"/>
</dbReference>
<comment type="caution">
    <text evidence="2">The sequence shown here is derived from an EMBL/GenBank/DDBJ whole genome shotgun (WGS) entry which is preliminary data.</text>
</comment>
<evidence type="ECO:0000256" key="1">
    <source>
        <dbReference type="SAM" id="MobiDB-lite"/>
    </source>
</evidence>
<proteinExistence type="predicted"/>
<name>A0A388KBB9_CHABU</name>
<evidence type="ECO:0000313" key="3">
    <source>
        <dbReference type="Proteomes" id="UP000265515"/>
    </source>
</evidence>
<dbReference type="Gramene" id="GBG67321">
    <property type="protein sequence ID" value="GBG67321"/>
    <property type="gene ID" value="CBR_g460"/>
</dbReference>
<keyword evidence="3" id="KW-1185">Reference proteome</keyword>
<protein>
    <submittedName>
        <fullName evidence="2">Uncharacterized protein</fullName>
    </submittedName>
</protein>
<feature type="region of interest" description="Disordered" evidence="1">
    <location>
        <begin position="176"/>
        <end position="214"/>
    </location>
</feature>
<dbReference type="AlphaFoldDB" id="A0A388KBB9"/>
<gene>
    <name evidence="2" type="ORF">CBR_g460</name>
</gene>
<evidence type="ECO:0000313" key="2">
    <source>
        <dbReference type="EMBL" id="GBG67321.1"/>
    </source>
</evidence>